<reference evidence="1 2" key="1">
    <citation type="submission" date="2019-08" db="EMBL/GenBank/DDBJ databases">
        <title>Whole genome of Aphis craccivora.</title>
        <authorList>
            <person name="Voronova N.V."/>
            <person name="Shulinski R.S."/>
            <person name="Bandarenka Y.V."/>
            <person name="Zhorov D.G."/>
            <person name="Warner D."/>
        </authorList>
    </citation>
    <scope>NUCLEOTIDE SEQUENCE [LARGE SCALE GENOMIC DNA]</scope>
    <source>
        <strain evidence="1">180601</strain>
        <tissue evidence="1">Whole Body</tissue>
    </source>
</reference>
<dbReference type="AlphaFoldDB" id="A0A6G0VHR8"/>
<dbReference type="SUPFAM" id="SSF56672">
    <property type="entry name" value="DNA/RNA polymerases"/>
    <property type="match status" value="1"/>
</dbReference>
<proteinExistence type="predicted"/>
<sequence>MGYTIRLYTVGSKVKKLMATFERKTNYLIHYRNLQQAMENGLIVEKVHRVVQFDQSPWLAEYISLNTEMRKNATNDFEREFFKLMNNSVFGMLTKYT</sequence>
<accession>A0A6G0VHR8</accession>
<dbReference type="OrthoDB" id="6621203at2759"/>
<dbReference type="GO" id="GO:0071897">
    <property type="term" value="P:DNA biosynthetic process"/>
    <property type="evidence" value="ECO:0007669"/>
    <property type="project" value="UniProtKB-ARBA"/>
</dbReference>
<organism evidence="1 2">
    <name type="scientific">Aphis craccivora</name>
    <name type="common">Cowpea aphid</name>
    <dbReference type="NCBI Taxonomy" id="307492"/>
    <lineage>
        <taxon>Eukaryota</taxon>
        <taxon>Metazoa</taxon>
        <taxon>Ecdysozoa</taxon>
        <taxon>Arthropoda</taxon>
        <taxon>Hexapoda</taxon>
        <taxon>Insecta</taxon>
        <taxon>Pterygota</taxon>
        <taxon>Neoptera</taxon>
        <taxon>Paraneoptera</taxon>
        <taxon>Hemiptera</taxon>
        <taxon>Sternorrhyncha</taxon>
        <taxon>Aphidomorpha</taxon>
        <taxon>Aphidoidea</taxon>
        <taxon>Aphididae</taxon>
        <taxon>Aphidini</taxon>
        <taxon>Aphis</taxon>
        <taxon>Aphis</taxon>
    </lineage>
</organism>
<keyword evidence="2" id="KW-1185">Reference proteome</keyword>
<dbReference type="InterPro" id="IPR043502">
    <property type="entry name" value="DNA/RNA_pol_sf"/>
</dbReference>
<comment type="caution">
    <text evidence="1">The sequence shown here is derived from an EMBL/GenBank/DDBJ whole genome shotgun (WGS) entry which is preliminary data.</text>
</comment>
<gene>
    <name evidence="1" type="ORF">FWK35_00037680</name>
</gene>
<evidence type="ECO:0000313" key="1">
    <source>
        <dbReference type="EMBL" id="KAF0685391.1"/>
    </source>
</evidence>
<name>A0A6G0VHR8_APHCR</name>
<dbReference type="EMBL" id="VUJU01017090">
    <property type="protein sequence ID" value="KAF0685391.1"/>
    <property type="molecule type" value="Genomic_DNA"/>
</dbReference>
<protein>
    <submittedName>
        <fullName evidence="1">DNA pol B 2 domain-containing protein</fullName>
    </submittedName>
</protein>
<dbReference type="Proteomes" id="UP000478052">
    <property type="component" value="Unassembled WGS sequence"/>
</dbReference>
<evidence type="ECO:0000313" key="2">
    <source>
        <dbReference type="Proteomes" id="UP000478052"/>
    </source>
</evidence>